<reference evidence="1 2" key="1">
    <citation type="submission" date="2015-09" db="EMBL/GenBank/DDBJ databases">
        <title>Genome announcement of multiple Pseudomonas syringae strains.</title>
        <authorList>
            <person name="Thakur S."/>
            <person name="Wang P.W."/>
            <person name="Gong Y."/>
            <person name="Weir B.S."/>
            <person name="Guttman D.S."/>
        </authorList>
    </citation>
    <scope>NUCLEOTIDE SEQUENCE [LARGE SCALE GENOMIC DNA]</scope>
    <source>
        <strain evidence="1 2">ICMP3507</strain>
    </source>
</reference>
<dbReference type="Pfam" id="PF12686">
    <property type="entry name" value="DUF3800"/>
    <property type="match status" value="1"/>
</dbReference>
<dbReference type="Proteomes" id="UP000050265">
    <property type="component" value="Unassembled WGS sequence"/>
</dbReference>
<evidence type="ECO:0000313" key="1">
    <source>
        <dbReference type="EMBL" id="KPX76593.1"/>
    </source>
</evidence>
<proteinExistence type="predicted"/>
<protein>
    <recommendedName>
        <fullName evidence="3">DUF3800 domain-containing protein</fullName>
    </recommendedName>
</protein>
<dbReference type="EMBL" id="LJQP01000045">
    <property type="protein sequence ID" value="KPX76593.1"/>
    <property type="molecule type" value="Genomic_DNA"/>
</dbReference>
<gene>
    <name evidence="1" type="ORF">ALO35_04179</name>
</gene>
<comment type="caution">
    <text evidence="1">The sequence shown here is derived from an EMBL/GenBank/DDBJ whole genome shotgun (WGS) entry which is preliminary data.</text>
</comment>
<name>A0A0P9TNC0_PSEAV</name>
<dbReference type="AlphaFoldDB" id="A0A0P9TNC0"/>
<dbReference type="PATRIC" id="fig|53707.9.peg.6211"/>
<organism evidence="1 2">
    <name type="scientific">Pseudomonas amygdali pv. lachrymans</name>
    <name type="common">Pseudomonas syringae pv. lachrymans</name>
    <dbReference type="NCBI Taxonomy" id="53707"/>
    <lineage>
        <taxon>Bacteria</taxon>
        <taxon>Pseudomonadati</taxon>
        <taxon>Pseudomonadota</taxon>
        <taxon>Gammaproteobacteria</taxon>
        <taxon>Pseudomonadales</taxon>
        <taxon>Pseudomonadaceae</taxon>
        <taxon>Pseudomonas</taxon>
        <taxon>Pseudomonas amygdali</taxon>
    </lineage>
</organism>
<evidence type="ECO:0000313" key="2">
    <source>
        <dbReference type="Proteomes" id="UP000050265"/>
    </source>
</evidence>
<accession>A0A0P9TNC0</accession>
<evidence type="ECO:0008006" key="3">
    <source>
        <dbReference type="Google" id="ProtNLM"/>
    </source>
</evidence>
<sequence length="353" mass="39594">MICMECFRIDESGYTGFDLLNEAQPFQGAAAIGIDDAEAARLIREYFPKLQAPELKYRSLSKRASNHPRLLGLIGDLLANHKCITYLCDKRFALLLKFVDYGVEPYYYERNIDFYKDGQNYALACVMYYAGARLLGEGAMRHLECAFQNAMKLKSPAALSDLVNAARQTDWRKLADSMGPLAHADPDCLRAIATPGVTTDVALPVLLALITRMELMSDGPYRVEHDQSKNLLTYHDLLQRQIDHTGEAEFRQSALASIRYPLKLSEVTQVDSKTSPAVQLADVLIGATIESAQRMTGRIADGLDPQRLGELYRDDQIIHMLPSVDLDEQREFRKGTQAAALIDYFAENFSSPR</sequence>
<dbReference type="InterPro" id="IPR024524">
    <property type="entry name" value="DUF3800"/>
</dbReference>